<comment type="caution">
    <text evidence="1">The sequence shown here is derived from an EMBL/GenBank/DDBJ whole genome shotgun (WGS) entry which is preliminary data.</text>
</comment>
<sequence>MDVADRKPVLLALFKTHIADQRSKLLEKREAEKRVKPSSDDVIDVTVTISPDTIYQQAPLVLAKYAINTPFTRGARDEATASLSSKFGWCPASSWLGGEKWCRGHPKKYVRQHLQSLRKPFE</sequence>
<organism evidence="1 2">
    <name type="scientific">Mycena rosella</name>
    <name type="common">Pink bonnet</name>
    <name type="synonym">Agaricus rosellus</name>
    <dbReference type="NCBI Taxonomy" id="1033263"/>
    <lineage>
        <taxon>Eukaryota</taxon>
        <taxon>Fungi</taxon>
        <taxon>Dikarya</taxon>
        <taxon>Basidiomycota</taxon>
        <taxon>Agaricomycotina</taxon>
        <taxon>Agaricomycetes</taxon>
        <taxon>Agaricomycetidae</taxon>
        <taxon>Agaricales</taxon>
        <taxon>Marasmiineae</taxon>
        <taxon>Mycenaceae</taxon>
        <taxon>Mycena</taxon>
    </lineage>
</organism>
<evidence type="ECO:0000313" key="2">
    <source>
        <dbReference type="Proteomes" id="UP001221757"/>
    </source>
</evidence>
<dbReference type="Proteomes" id="UP001221757">
    <property type="component" value="Unassembled WGS sequence"/>
</dbReference>
<evidence type="ECO:0000313" key="1">
    <source>
        <dbReference type="EMBL" id="KAJ7687523.1"/>
    </source>
</evidence>
<gene>
    <name evidence="1" type="ORF">B0H17DRAFT_1136252</name>
</gene>
<name>A0AAD7DBN9_MYCRO</name>
<dbReference type="EMBL" id="JARKIE010000087">
    <property type="protein sequence ID" value="KAJ7687523.1"/>
    <property type="molecule type" value="Genomic_DNA"/>
</dbReference>
<reference evidence="1" key="1">
    <citation type="submission" date="2023-03" db="EMBL/GenBank/DDBJ databases">
        <title>Massive genome expansion in bonnet fungi (Mycena s.s.) driven by repeated elements and novel gene families across ecological guilds.</title>
        <authorList>
            <consortium name="Lawrence Berkeley National Laboratory"/>
            <person name="Harder C.B."/>
            <person name="Miyauchi S."/>
            <person name="Viragh M."/>
            <person name="Kuo A."/>
            <person name="Thoen E."/>
            <person name="Andreopoulos B."/>
            <person name="Lu D."/>
            <person name="Skrede I."/>
            <person name="Drula E."/>
            <person name="Henrissat B."/>
            <person name="Morin E."/>
            <person name="Kohler A."/>
            <person name="Barry K."/>
            <person name="LaButti K."/>
            <person name="Morin E."/>
            <person name="Salamov A."/>
            <person name="Lipzen A."/>
            <person name="Mereny Z."/>
            <person name="Hegedus B."/>
            <person name="Baldrian P."/>
            <person name="Stursova M."/>
            <person name="Weitz H."/>
            <person name="Taylor A."/>
            <person name="Grigoriev I.V."/>
            <person name="Nagy L.G."/>
            <person name="Martin F."/>
            <person name="Kauserud H."/>
        </authorList>
    </citation>
    <scope>NUCLEOTIDE SEQUENCE</scope>
    <source>
        <strain evidence="1">CBHHK067</strain>
    </source>
</reference>
<proteinExistence type="predicted"/>
<protein>
    <submittedName>
        <fullName evidence="1">Uncharacterized protein</fullName>
    </submittedName>
</protein>
<accession>A0AAD7DBN9</accession>
<keyword evidence="2" id="KW-1185">Reference proteome</keyword>
<dbReference type="AlphaFoldDB" id="A0AAD7DBN9"/>